<sequence>MTKLLEPEAEARPVARVAILQRIVPHYRVAFFDRLRTSLAAQGIRLDLYAGAPRPEEAFEDCRHLLPWATPVRNRYLPAGLYYQPGWTRLLSYDVVVMEHANAPLANHLLLVSRLAARRPARLFFWGHGDDFQNQGRAHLQRGIKACYARFADHWLAYTEASRERLLRLGLPSDRITVVNNAIDTSGAIRRDELSEDERRAIRAGVGLGDGPLAVFCSRLHEGKQIPFLIEACRLVHSRMPEFQLLILGDGPLMSWLRQVSAGEGWIRIVGTRYGAEKWRLLAASDLMLMPAHIGLSILDGFAAGLPVLSAHFDNHSPEVAYLKNGVNGFLTDRTPEAFARAVIEICSSLELMRRMSLAAAATAYSRSLPMMVSSFEAGLQRVLLSTPLPSESTA</sequence>
<dbReference type="PANTHER" id="PTHR45947:SF3">
    <property type="entry name" value="SULFOQUINOVOSYL TRANSFERASE SQD2"/>
    <property type="match status" value="1"/>
</dbReference>
<protein>
    <submittedName>
        <fullName evidence="2">Glycosyltransferase family 4 protein</fullName>
        <ecNumber evidence="2">2.4.-.-</ecNumber>
    </submittedName>
</protein>
<gene>
    <name evidence="2" type="ORF">U1T56_07860</name>
</gene>
<evidence type="ECO:0000313" key="3">
    <source>
        <dbReference type="Proteomes" id="UP001375743"/>
    </source>
</evidence>
<proteinExistence type="predicted"/>
<accession>A0ABU8XPC8</accession>
<evidence type="ECO:0000259" key="1">
    <source>
        <dbReference type="Pfam" id="PF13439"/>
    </source>
</evidence>
<dbReference type="InterPro" id="IPR028098">
    <property type="entry name" value="Glyco_trans_4-like_N"/>
</dbReference>
<dbReference type="Proteomes" id="UP001375743">
    <property type="component" value="Unassembled WGS sequence"/>
</dbReference>
<keyword evidence="2" id="KW-0808">Transferase</keyword>
<comment type="caution">
    <text evidence="2">The sequence shown here is derived from an EMBL/GenBank/DDBJ whole genome shotgun (WGS) entry which is preliminary data.</text>
</comment>
<keyword evidence="2" id="KW-0328">Glycosyltransferase</keyword>
<dbReference type="Pfam" id="PF13439">
    <property type="entry name" value="Glyco_transf_4"/>
    <property type="match status" value="1"/>
</dbReference>
<dbReference type="RefSeq" id="WP_418158909.1">
    <property type="nucleotide sequence ID" value="NZ_JBBLZC010000006.1"/>
</dbReference>
<organism evidence="2 3">
    <name type="scientific">Benzoatithermus flavus</name>
    <dbReference type="NCBI Taxonomy" id="3108223"/>
    <lineage>
        <taxon>Bacteria</taxon>
        <taxon>Pseudomonadati</taxon>
        <taxon>Pseudomonadota</taxon>
        <taxon>Alphaproteobacteria</taxon>
        <taxon>Geminicoccales</taxon>
        <taxon>Geminicoccaceae</taxon>
        <taxon>Benzoatithermus</taxon>
    </lineage>
</organism>
<dbReference type="SUPFAM" id="SSF53756">
    <property type="entry name" value="UDP-Glycosyltransferase/glycogen phosphorylase"/>
    <property type="match status" value="1"/>
</dbReference>
<dbReference type="Pfam" id="PF13692">
    <property type="entry name" value="Glyco_trans_1_4"/>
    <property type="match status" value="1"/>
</dbReference>
<dbReference type="PANTHER" id="PTHR45947">
    <property type="entry name" value="SULFOQUINOVOSYL TRANSFERASE SQD2"/>
    <property type="match status" value="1"/>
</dbReference>
<keyword evidence="3" id="KW-1185">Reference proteome</keyword>
<dbReference type="Gene3D" id="3.40.50.2000">
    <property type="entry name" value="Glycogen Phosphorylase B"/>
    <property type="match status" value="2"/>
</dbReference>
<dbReference type="GO" id="GO:0016757">
    <property type="term" value="F:glycosyltransferase activity"/>
    <property type="evidence" value="ECO:0007669"/>
    <property type="project" value="UniProtKB-KW"/>
</dbReference>
<feature type="domain" description="Glycosyltransferase subfamily 4-like N-terminal" evidence="1">
    <location>
        <begin position="34"/>
        <end position="186"/>
    </location>
</feature>
<reference evidence="2 3" key="1">
    <citation type="submission" date="2024-01" db="EMBL/GenBank/DDBJ databases">
        <title>Multi-omics insights into the function and evolution of sodium benzoate biodegradation pathways in Benzoatithermus flavus gen. nov., sp. nov. from hot spring.</title>
        <authorList>
            <person name="Hu C.-J."/>
            <person name="Li W.-J."/>
        </authorList>
    </citation>
    <scope>NUCLEOTIDE SEQUENCE [LARGE SCALE GENOMIC DNA]</scope>
    <source>
        <strain evidence="2 3">SYSU G07066</strain>
    </source>
</reference>
<dbReference type="CDD" id="cd03801">
    <property type="entry name" value="GT4_PimA-like"/>
    <property type="match status" value="1"/>
</dbReference>
<name>A0ABU8XPC8_9PROT</name>
<dbReference type="EC" id="2.4.-.-" evidence="2"/>
<dbReference type="EMBL" id="JBBLZC010000006">
    <property type="protein sequence ID" value="MEK0083062.1"/>
    <property type="molecule type" value="Genomic_DNA"/>
</dbReference>
<dbReference type="InterPro" id="IPR050194">
    <property type="entry name" value="Glycosyltransferase_grp1"/>
</dbReference>
<evidence type="ECO:0000313" key="2">
    <source>
        <dbReference type="EMBL" id="MEK0083062.1"/>
    </source>
</evidence>